<dbReference type="KEGG" id="paca:ID47_02540"/>
<dbReference type="SUPFAM" id="SSF53850">
    <property type="entry name" value="Periplasmic binding protein-like II"/>
    <property type="match status" value="1"/>
</dbReference>
<sequence length="140" mass="16509">MFDVNHQFYASKEYISNFGNPQVPEELDFHRLITYREDYYSPSRSTNRLTNIARSANFPRRPYFQVDSLHGMLNAALEGYGIVELPDFPQVLNSGLKIILPQIKGETIPMYYIFHENRKNSKKIKALYNYLFQKFNSKDN</sequence>
<dbReference type="eggNOG" id="COG0583">
    <property type="taxonomic scope" value="Bacteria"/>
</dbReference>
<comment type="similarity">
    <text evidence="1">Belongs to the LysR transcriptional regulatory family.</text>
</comment>
<feature type="domain" description="LysR substrate-binding" evidence="2">
    <location>
        <begin position="2"/>
        <end position="134"/>
    </location>
</feature>
<dbReference type="InterPro" id="IPR005119">
    <property type="entry name" value="LysR_subst-bd"/>
</dbReference>
<dbReference type="HOGENOM" id="CLU_1831482_0_0_5"/>
<evidence type="ECO:0000313" key="4">
    <source>
        <dbReference type="Proteomes" id="UP000028926"/>
    </source>
</evidence>
<evidence type="ECO:0000313" key="3">
    <source>
        <dbReference type="EMBL" id="AIK95855.1"/>
    </source>
</evidence>
<protein>
    <recommendedName>
        <fullName evidence="2">LysR substrate-binding domain-containing protein</fullName>
    </recommendedName>
</protein>
<dbReference type="PANTHER" id="PTHR30537:SF20">
    <property type="entry name" value="TRANSCRIPTIONAL REGULATORY PROTEIN"/>
    <property type="match status" value="1"/>
</dbReference>
<dbReference type="STRING" id="91604.ID47_02540"/>
<dbReference type="AlphaFoldDB" id="A0A077AYR1"/>
<organism evidence="3 4">
    <name type="scientific">Candidatus Odyssella acanthamoebae</name>
    <dbReference type="NCBI Taxonomy" id="91604"/>
    <lineage>
        <taxon>Bacteria</taxon>
        <taxon>Pseudomonadati</taxon>
        <taxon>Pseudomonadota</taxon>
        <taxon>Alphaproteobacteria</taxon>
        <taxon>Holosporales</taxon>
        <taxon>Candidatus Paracaedibacteraceae</taxon>
        <taxon>Candidatus Odyssella</taxon>
    </lineage>
</organism>
<dbReference type="Gene3D" id="3.40.190.290">
    <property type="match status" value="1"/>
</dbReference>
<dbReference type="GO" id="GO:0006351">
    <property type="term" value="P:DNA-templated transcription"/>
    <property type="evidence" value="ECO:0007669"/>
    <property type="project" value="TreeGrafter"/>
</dbReference>
<reference evidence="3 4" key="1">
    <citation type="submission" date="2014-07" db="EMBL/GenBank/DDBJ databases">
        <title>Comparative genomic insights into amoeba endosymbionts belonging to the families of Holosporaceae and Candidatus Midichloriaceae within Rickettsiales.</title>
        <authorList>
            <person name="Wang Z."/>
            <person name="Wu M."/>
        </authorList>
    </citation>
    <scope>NUCLEOTIDE SEQUENCE [LARGE SCALE GENOMIC DNA]</scope>
    <source>
        <strain evidence="3">PRA3</strain>
    </source>
</reference>
<evidence type="ECO:0000256" key="1">
    <source>
        <dbReference type="ARBA" id="ARBA00009437"/>
    </source>
</evidence>
<dbReference type="PANTHER" id="PTHR30537">
    <property type="entry name" value="HTH-TYPE TRANSCRIPTIONAL REGULATOR"/>
    <property type="match status" value="1"/>
</dbReference>
<name>A0A077AYR1_9PROT</name>
<dbReference type="GO" id="GO:0003700">
    <property type="term" value="F:DNA-binding transcription factor activity"/>
    <property type="evidence" value="ECO:0007669"/>
    <property type="project" value="TreeGrafter"/>
</dbReference>
<gene>
    <name evidence="3" type="ORF">ID47_02540</name>
</gene>
<proteinExistence type="inferred from homology"/>
<dbReference type="EMBL" id="CP008941">
    <property type="protein sequence ID" value="AIK95855.1"/>
    <property type="molecule type" value="Genomic_DNA"/>
</dbReference>
<accession>A0A077AYR1</accession>
<dbReference type="GO" id="GO:0043565">
    <property type="term" value="F:sequence-specific DNA binding"/>
    <property type="evidence" value="ECO:0007669"/>
    <property type="project" value="TreeGrafter"/>
</dbReference>
<keyword evidence="4" id="KW-1185">Reference proteome</keyword>
<evidence type="ECO:0000259" key="2">
    <source>
        <dbReference type="Pfam" id="PF03466"/>
    </source>
</evidence>
<dbReference type="InterPro" id="IPR058163">
    <property type="entry name" value="LysR-type_TF_proteobact-type"/>
</dbReference>
<dbReference type="Pfam" id="PF03466">
    <property type="entry name" value="LysR_substrate"/>
    <property type="match status" value="1"/>
</dbReference>
<dbReference type="Proteomes" id="UP000028926">
    <property type="component" value="Chromosome"/>
</dbReference>